<proteinExistence type="predicted"/>
<dbReference type="AlphaFoldDB" id="X1DPQ2"/>
<accession>X1DPQ2</accession>
<dbReference type="EMBL" id="BART01036364">
    <property type="protein sequence ID" value="GAH10230.1"/>
    <property type="molecule type" value="Genomic_DNA"/>
</dbReference>
<sequence length="117" mass="12891">MPYGLIPVGVDWDDPGHAPPAGSPFLTPWAPTPNRTGSLSSPAGAFKQFYEPWDSIDTSIWTYDFEMFPAWKTSYGFLRSDWSGAVMGTVIYHDIAETLPVNLNLQLRVVSVSGTHS</sequence>
<comment type="caution">
    <text evidence="1">The sequence shown here is derived from an EMBL/GenBank/DDBJ whole genome shotgun (WGS) entry which is preliminary data.</text>
</comment>
<reference evidence="1" key="1">
    <citation type="journal article" date="2014" name="Front. Microbiol.">
        <title>High frequency of phylogenetically diverse reductive dehalogenase-homologous genes in deep subseafloor sedimentary metagenomes.</title>
        <authorList>
            <person name="Kawai M."/>
            <person name="Futagami T."/>
            <person name="Toyoda A."/>
            <person name="Takaki Y."/>
            <person name="Nishi S."/>
            <person name="Hori S."/>
            <person name="Arai W."/>
            <person name="Tsubouchi T."/>
            <person name="Morono Y."/>
            <person name="Uchiyama I."/>
            <person name="Ito T."/>
            <person name="Fujiyama A."/>
            <person name="Inagaki F."/>
            <person name="Takami H."/>
        </authorList>
    </citation>
    <scope>NUCLEOTIDE SEQUENCE</scope>
    <source>
        <strain evidence="1">Expedition CK06-06</strain>
    </source>
</reference>
<organism evidence="1">
    <name type="scientific">marine sediment metagenome</name>
    <dbReference type="NCBI Taxonomy" id="412755"/>
    <lineage>
        <taxon>unclassified sequences</taxon>
        <taxon>metagenomes</taxon>
        <taxon>ecological metagenomes</taxon>
    </lineage>
</organism>
<protein>
    <submittedName>
        <fullName evidence="1">Uncharacterized protein</fullName>
    </submittedName>
</protein>
<evidence type="ECO:0000313" key="1">
    <source>
        <dbReference type="EMBL" id="GAH10230.1"/>
    </source>
</evidence>
<feature type="non-terminal residue" evidence="1">
    <location>
        <position position="117"/>
    </location>
</feature>
<name>X1DPQ2_9ZZZZ</name>
<gene>
    <name evidence="1" type="ORF">S01H4_61360</name>
</gene>